<dbReference type="EMBL" id="JANUHB010000001">
    <property type="protein sequence ID" value="MCS0807426.1"/>
    <property type="molecule type" value="Genomic_DNA"/>
</dbReference>
<protein>
    <submittedName>
        <fullName evidence="1">Uncharacterized protein</fullName>
    </submittedName>
</protein>
<proteinExistence type="predicted"/>
<comment type="caution">
    <text evidence="1">The sequence shown here is derived from an EMBL/GenBank/DDBJ whole genome shotgun (WGS) entry which is preliminary data.</text>
</comment>
<reference evidence="1 2" key="1">
    <citation type="submission" date="2022-08" db="EMBL/GenBank/DDBJ databases">
        <title>Reclassification of Massilia species as members of the genera Telluria, Duganella, Pseudoduganella, Mokoshia gen. nov. and Zemynaea gen. nov. using orthogonal and non-orthogonal genome-based approaches.</title>
        <authorList>
            <person name="Bowman J.P."/>
        </authorList>
    </citation>
    <scope>NUCLEOTIDE SEQUENCE [LARGE SCALE GENOMIC DNA]</scope>
    <source>
        <strain evidence="1 2">JCM 31605</strain>
    </source>
</reference>
<name>A0ABT2DAG2_9BURK</name>
<organism evidence="1 2">
    <name type="scientific">Massilia agilis</name>
    <dbReference type="NCBI Taxonomy" id="1811226"/>
    <lineage>
        <taxon>Bacteria</taxon>
        <taxon>Pseudomonadati</taxon>
        <taxon>Pseudomonadota</taxon>
        <taxon>Betaproteobacteria</taxon>
        <taxon>Burkholderiales</taxon>
        <taxon>Oxalobacteraceae</taxon>
        <taxon>Telluria group</taxon>
        <taxon>Massilia</taxon>
    </lineage>
</organism>
<gene>
    <name evidence="1" type="ORF">NX774_05745</name>
</gene>
<keyword evidence="2" id="KW-1185">Reference proteome</keyword>
<dbReference type="Proteomes" id="UP001206126">
    <property type="component" value="Unassembled WGS sequence"/>
</dbReference>
<dbReference type="RefSeq" id="WP_258821193.1">
    <property type="nucleotide sequence ID" value="NZ_JANUHB010000001.1"/>
</dbReference>
<sequence length="44" mass="4908">MLIIAGIVGAALDVDVTADYLFAAGLLLHFTIWFEDWWRAARAN</sequence>
<accession>A0ABT2DAG2</accession>
<evidence type="ECO:0000313" key="2">
    <source>
        <dbReference type="Proteomes" id="UP001206126"/>
    </source>
</evidence>
<evidence type="ECO:0000313" key="1">
    <source>
        <dbReference type="EMBL" id="MCS0807426.1"/>
    </source>
</evidence>